<feature type="domain" description="EAL" evidence="3">
    <location>
        <begin position="332"/>
        <end position="587"/>
    </location>
</feature>
<dbReference type="SMART" id="SM00267">
    <property type="entry name" value="GGDEF"/>
    <property type="match status" value="1"/>
</dbReference>
<dbReference type="SMART" id="SM00091">
    <property type="entry name" value="PAS"/>
    <property type="match status" value="1"/>
</dbReference>
<evidence type="ECO:0000259" key="4">
    <source>
        <dbReference type="PROSITE" id="PS50887"/>
    </source>
</evidence>
<dbReference type="InterPro" id="IPR035965">
    <property type="entry name" value="PAS-like_dom_sf"/>
</dbReference>
<organism evidence="5 6">
    <name type="scientific">Massilia terrae</name>
    <dbReference type="NCBI Taxonomy" id="1811224"/>
    <lineage>
        <taxon>Bacteria</taxon>
        <taxon>Pseudomonadati</taxon>
        <taxon>Pseudomonadota</taxon>
        <taxon>Betaproteobacteria</taxon>
        <taxon>Burkholderiales</taxon>
        <taxon>Oxalobacteraceae</taxon>
        <taxon>Telluria group</taxon>
        <taxon>Massilia</taxon>
    </lineage>
</organism>
<comment type="caution">
    <text evidence="5">The sequence shown here is derived from an EMBL/GenBank/DDBJ whole genome shotgun (WGS) entry which is preliminary data.</text>
</comment>
<dbReference type="NCBIfam" id="TIGR00229">
    <property type="entry name" value="sensory_box"/>
    <property type="match status" value="1"/>
</dbReference>
<dbReference type="PROSITE" id="PS50113">
    <property type="entry name" value="PAC"/>
    <property type="match status" value="1"/>
</dbReference>
<dbReference type="CDD" id="cd00130">
    <property type="entry name" value="PAS"/>
    <property type="match status" value="1"/>
</dbReference>
<evidence type="ECO:0000313" key="5">
    <source>
        <dbReference type="EMBL" id="MCS0661020.1"/>
    </source>
</evidence>
<dbReference type="InterPro" id="IPR052155">
    <property type="entry name" value="Biofilm_reg_signaling"/>
</dbReference>
<dbReference type="PANTHER" id="PTHR44757:SF2">
    <property type="entry name" value="BIOFILM ARCHITECTURE MAINTENANCE PROTEIN MBAA"/>
    <property type="match status" value="1"/>
</dbReference>
<dbReference type="EMBL" id="JANUGU010000012">
    <property type="protein sequence ID" value="MCS0661020.1"/>
    <property type="molecule type" value="Genomic_DNA"/>
</dbReference>
<dbReference type="Proteomes" id="UP001204621">
    <property type="component" value="Unassembled WGS sequence"/>
</dbReference>
<dbReference type="Pfam" id="PF00563">
    <property type="entry name" value="EAL"/>
    <property type="match status" value="1"/>
</dbReference>
<dbReference type="InterPro" id="IPR043128">
    <property type="entry name" value="Rev_trsase/Diguanyl_cyclase"/>
</dbReference>
<sequence length="591" mass="63634">MRNTFGSFRWRAAQRFRAQCRGQCNTGAVTGRSGPISAREQAALLDMARDAIIVRDIAGAIQFWNKGAERIYGWAAHEVLGRDIDELLYPAAGASWPPAAAALARGEWSGELVQRNRAGALLNIEAHISVVRDDERRPKAILSINTDVTERKASVERIRTLALYDTLTGLPNRTLFADRLNQALAAAGRGGQGLAVLFIDLNRFKEINDTQGHGMGDAVLVQVAQRFAAALRGQETLARLAGDEFVVIAQPADQQSAEAIAARLERALAEPVAARNHTFSVGLSIGIALYPQHGANGDDLLRCADIAMYRAKALGGGHLFYQAAMSEGMAERMELAKDLTRAFGAGELQLHYQPQVCLQTGALVGAEALLRWHDAERGWVSPASFIPIAESRGMIAALGGWVLRAACRQLREWRDGGLSFPGRLSINLAAQQLGQAGIADSIQQIAAAAGLDPGCLELELTESGVMDNVERAIATLATLKQAGFSIAIDDFGTGYSSLAYLKRLPADKLKIDISFVREMLTDRHDYTIVNTIIGMARNLGLKVIAEGVEQGPQAQLLSALGCDEAQGYHYGRPVPPAEFAQAWLAPDPATV</sequence>
<dbReference type="SMART" id="SM00052">
    <property type="entry name" value="EAL"/>
    <property type="match status" value="1"/>
</dbReference>
<dbReference type="NCBIfam" id="TIGR00254">
    <property type="entry name" value="GGDEF"/>
    <property type="match status" value="1"/>
</dbReference>
<reference evidence="5 6" key="1">
    <citation type="submission" date="2022-08" db="EMBL/GenBank/DDBJ databases">
        <title>Reclassification of Massilia species as members of the genera Telluria, Duganella, Pseudoduganella, Mokoshia gen. nov. and Zemynaea gen. nov. using orthogonal and non-orthogonal genome-based approaches.</title>
        <authorList>
            <person name="Bowman J.P."/>
        </authorList>
    </citation>
    <scope>NUCLEOTIDE SEQUENCE [LARGE SCALE GENOMIC DNA]</scope>
    <source>
        <strain evidence="5 6">JCM 31606</strain>
    </source>
</reference>
<dbReference type="PANTHER" id="PTHR44757">
    <property type="entry name" value="DIGUANYLATE CYCLASE DGCP"/>
    <property type="match status" value="1"/>
</dbReference>
<gene>
    <name evidence="5" type="ORF">NX778_23370</name>
</gene>
<dbReference type="InterPro" id="IPR035919">
    <property type="entry name" value="EAL_sf"/>
</dbReference>
<protein>
    <submittedName>
        <fullName evidence="5">EAL domain-containing protein</fullName>
    </submittedName>
</protein>
<dbReference type="CDD" id="cd01948">
    <property type="entry name" value="EAL"/>
    <property type="match status" value="1"/>
</dbReference>
<dbReference type="Pfam" id="PF00990">
    <property type="entry name" value="GGDEF"/>
    <property type="match status" value="1"/>
</dbReference>
<dbReference type="SUPFAM" id="SSF141868">
    <property type="entry name" value="EAL domain-like"/>
    <property type="match status" value="1"/>
</dbReference>
<dbReference type="SUPFAM" id="SSF55785">
    <property type="entry name" value="PYP-like sensor domain (PAS domain)"/>
    <property type="match status" value="1"/>
</dbReference>
<dbReference type="RefSeq" id="WP_258814218.1">
    <property type="nucleotide sequence ID" value="NZ_JANUGU010000012.1"/>
</dbReference>
<feature type="domain" description="PAC" evidence="2">
    <location>
        <begin position="106"/>
        <end position="160"/>
    </location>
</feature>
<dbReference type="PROSITE" id="PS50883">
    <property type="entry name" value="EAL"/>
    <property type="match status" value="1"/>
</dbReference>
<evidence type="ECO:0000259" key="1">
    <source>
        <dbReference type="PROSITE" id="PS50112"/>
    </source>
</evidence>
<dbReference type="InterPro" id="IPR001633">
    <property type="entry name" value="EAL_dom"/>
</dbReference>
<accession>A0ABT2D444</accession>
<dbReference type="InterPro" id="IPR001610">
    <property type="entry name" value="PAC"/>
</dbReference>
<evidence type="ECO:0000259" key="3">
    <source>
        <dbReference type="PROSITE" id="PS50883"/>
    </source>
</evidence>
<evidence type="ECO:0000259" key="2">
    <source>
        <dbReference type="PROSITE" id="PS50113"/>
    </source>
</evidence>
<feature type="domain" description="PAS" evidence="1">
    <location>
        <begin position="37"/>
        <end position="90"/>
    </location>
</feature>
<dbReference type="PROSITE" id="PS50112">
    <property type="entry name" value="PAS"/>
    <property type="match status" value="1"/>
</dbReference>
<dbReference type="InterPro" id="IPR029787">
    <property type="entry name" value="Nucleotide_cyclase"/>
</dbReference>
<dbReference type="Gene3D" id="3.20.20.450">
    <property type="entry name" value="EAL domain"/>
    <property type="match status" value="1"/>
</dbReference>
<dbReference type="PROSITE" id="PS50887">
    <property type="entry name" value="GGDEF"/>
    <property type="match status" value="1"/>
</dbReference>
<evidence type="ECO:0000313" key="6">
    <source>
        <dbReference type="Proteomes" id="UP001204621"/>
    </source>
</evidence>
<dbReference type="Pfam" id="PF13426">
    <property type="entry name" value="PAS_9"/>
    <property type="match status" value="1"/>
</dbReference>
<dbReference type="Gene3D" id="3.30.450.20">
    <property type="entry name" value="PAS domain"/>
    <property type="match status" value="1"/>
</dbReference>
<feature type="domain" description="GGDEF" evidence="4">
    <location>
        <begin position="192"/>
        <end position="324"/>
    </location>
</feature>
<keyword evidence="6" id="KW-1185">Reference proteome</keyword>
<dbReference type="InterPro" id="IPR000700">
    <property type="entry name" value="PAS-assoc_C"/>
</dbReference>
<dbReference type="SMART" id="SM00086">
    <property type="entry name" value="PAC"/>
    <property type="match status" value="1"/>
</dbReference>
<dbReference type="Gene3D" id="3.30.70.270">
    <property type="match status" value="1"/>
</dbReference>
<proteinExistence type="predicted"/>
<dbReference type="InterPro" id="IPR000014">
    <property type="entry name" value="PAS"/>
</dbReference>
<dbReference type="InterPro" id="IPR000160">
    <property type="entry name" value="GGDEF_dom"/>
</dbReference>
<dbReference type="CDD" id="cd01949">
    <property type="entry name" value="GGDEF"/>
    <property type="match status" value="1"/>
</dbReference>
<name>A0ABT2D444_9BURK</name>
<dbReference type="SUPFAM" id="SSF55073">
    <property type="entry name" value="Nucleotide cyclase"/>
    <property type="match status" value="1"/>
</dbReference>